<feature type="region of interest" description="Disordered" evidence="3">
    <location>
        <begin position="152"/>
        <end position="176"/>
    </location>
</feature>
<dbReference type="InterPro" id="IPR011421">
    <property type="entry name" value="BCNT-C"/>
</dbReference>
<dbReference type="PANTHER" id="PTHR48407">
    <property type="entry name" value="CRANIOFACIAL DEVELOPMENT PROTEIN 1"/>
    <property type="match status" value="1"/>
</dbReference>
<dbReference type="EMBL" id="CAJFCJ010000019">
    <property type="protein sequence ID" value="CAD5123281.1"/>
    <property type="molecule type" value="Genomic_DNA"/>
</dbReference>
<dbReference type="InterPro" id="IPR027124">
    <property type="entry name" value="Swc5/CFDP1/2"/>
</dbReference>
<dbReference type="Proteomes" id="UP000549394">
    <property type="component" value="Unassembled WGS sequence"/>
</dbReference>
<keyword evidence="6" id="KW-1185">Reference proteome</keyword>
<dbReference type="GO" id="GO:0000812">
    <property type="term" value="C:Swr1 complex"/>
    <property type="evidence" value="ECO:0007669"/>
    <property type="project" value="TreeGrafter"/>
</dbReference>
<proteinExistence type="predicted"/>
<feature type="region of interest" description="Disordered" evidence="3">
    <location>
        <begin position="1"/>
        <end position="120"/>
    </location>
</feature>
<organism evidence="5 6">
    <name type="scientific">Dimorphilus gyrociliatus</name>
    <dbReference type="NCBI Taxonomy" id="2664684"/>
    <lineage>
        <taxon>Eukaryota</taxon>
        <taxon>Metazoa</taxon>
        <taxon>Spiralia</taxon>
        <taxon>Lophotrochozoa</taxon>
        <taxon>Annelida</taxon>
        <taxon>Polychaeta</taxon>
        <taxon>Polychaeta incertae sedis</taxon>
        <taxon>Dinophilidae</taxon>
        <taxon>Dimorphilus</taxon>
    </lineage>
</organism>
<dbReference type="Pfam" id="PF07572">
    <property type="entry name" value="BCNT"/>
    <property type="match status" value="1"/>
</dbReference>
<dbReference type="PROSITE" id="PS51279">
    <property type="entry name" value="BCNT_C"/>
    <property type="match status" value="1"/>
</dbReference>
<gene>
    <name evidence="5" type="ORF">DGYR_LOCUS10968</name>
</gene>
<feature type="compositionally biased region" description="Acidic residues" evidence="3">
    <location>
        <begin position="34"/>
        <end position="43"/>
    </location>
</feature>
<feature type="compositionally biased region" description="Basic and acidic residues" evidence="3">
    <location>
        <begin position="152"/>
        <end position="174"/>
    </location>
</feature>
<feature type="compositionally biased region" description="Basic and acidic residues" evidence="3">
    <location>
        <begin position="72"/>
        <end position="82"/>
    </location>
</feature>
<dbReference type="PANTHER" id="PTHR48407:SF1">
    <property type="entry name" value="CRANIOFACIAL DEVELOPMENT PROTEIN 1"/>
    <property type="match status" value="1"/>
</dbReference>
<evidence type="ECO:0000256" key="2">
    <source>
        <dbReference type="ARBA" id="ARBA00030244"/>
    </source>
</evidence>
<protein>
    <recommendedName>
        <fullName evidence="1">Craniofacial development protein 1</fullName>
    </recommendedName>
    <alternativeName>
        <fullName evidence="2">Bucentaur</fullName>
    </alternativeName>
</protein>
<reference evidence="5 6" key="1">
    <citation type="submission" date="2020-08" db="EMBL/GenBank/DDBJ databases">
        <authorList>
            <person name="Hejnol A."/>
        </authorList>
    </citation>
    <scope>NUCLEOTIDE SEQUENCE [LARGE SCALE GENOMIC DNA]</scope>
</reference>
<evidence type="ECO:0000256" key="3">
    <source>
        <dbReference type="SAM" id="MobiDB-lite"/>
    </source>
</evidence>
<evidence type="ECO:0000313" key="5">
    <source>
        <dbReference type="EMBL" id="CAD5123281.1"/>
    </source>
</evidence>
<evidence type="ECO:0000313" key="6">
    <source>
        <dbReference type="Proteomes" id="UP000549394"/>
    </source>
</evidence>
<comment type="caution">
    <text evidence="5">The sequence shown here is derived from an EMBL/GenBank/DDBJ whole genome shotgun (WGS) entry which is preliminary data.</text>
</comment>
<evidence type="ECO:0000256" key="1">
    <source>
        <dbReference type="ARBA" id="ARBA00019033"/>
    </source>
</evidence>
<sequence length="258" mass="29519">MSFVHEDFNSDDESSDEDYIPGGANSEGEKSLSEEDSEVDGDDVNTGSKRKIKKKSKSSKKSKLEENEEEATEKKSVEDRRKMGSMLFDQFFKGAKGQSKSKDKSEEEAENNCVKKTGEKKLETTSVKADEKLTVTKVFDFAGEKITVKEEVSKNSKEGRLEQKRIEEEKKADNKPAWMKKTKTSLTDRLTSMSTKKKMTIINKSSMDWNVFKSDSKIESELEQHNRSKNSFVQRQNFLQNTDLKQHELDINAKLSKR</sequence>
<feature type="compositionally biased region" description="Acidic residues" evidence="3">
    <location>
        <begin position="9"/>
        <end position="19"/>
    </location>
</feature>
<name>A0A7I8W4W6_9ANNE</name>
<dbReference type="AlphaFoldDB" id="A0A7I8W4W6"/>
<feature type="compositionally biased region" description="Basic residues" evidence="3">
    <location>
        <begin position="48"/>
        <end position="61"/>
    </location>
</feature>
<dbReference type="OrthoDB" id="445677at2759"/>
<accession>A0A7I8W4W6</accession>
<evidence type="ECO:0000259" key="4">
    <source>
        <dbReference type="PROSITE" id="PS51279"/>
    </source>
</evidence>
<feature type="domain" description="BCNT-C" evidence="4">
    <location>
        <begin position="180"/>
        <end position="258"/>
    </location>
</feature>